<accession>A0ABQ6AEW9</accession>
<dbReference type="InterPro" id="IPR020904">
    <property type="entry name" value="Sc_DH/Rdtase_CS"/>
</dbReference>
<dbReference type="PANTHER" id="PTHR24321:SF15">
    <property type="entry name" value="OXIDOREDUCTASE UCPA"/>
    <property type="match status" value="1"/>
</dbReference>
<keyword evidence="5" id="KW-1185">Reference proteome</keyword>
<keyword evidence="2" id="KW-0560">Oxidoreductase</keyword>
<dbReference type="InterPro" id="IPR036291">
    <property type="entry name" value="NAD(P)-bd_dom_sf"/>
</dbReference>
<evidence type="ECO:0000313" key="4">
    <source>
        <dbReference type="EMBL" id="GLR68585.1"/>
    </source>
</evidence>
<dbReference type="InterPro" id="IPR057326">
    <property type="entry name" value="KR_dom"/>
</dbReference>
<organism evidence="4 5">
    <name type="scientific">Acidocella aquatica</name>
    <dbReference type="NCBI Taxonomy" id="1922313"/>
    <lineage>
        <taxon>Bacteria</taxon>
        <taxon>Pseudomonadati</taxon>
        <taxon>Pseudomonadota</taxon>
        <taxon>Alphaproteobacteria</taxon>
        <taxon>Acetobacterales</taxon>
        <taxon>Acidocellaceae</taxon>
        <taxon>Acidocella</taxon>
    </lineage>
</organism>
<evidence type="ECO:0000313" key="5">
    <source>
        <dbReference type="Proteomes" id="UP001156641"/>
    </source>
</evidence>
<name>A0ABQ6AEW9_9PROT</name>
<dbReference type="Proteomes" id="UP001156641">
    <property type="component" value="Unassembled WGS sequence"/>
</dbReference>
<comment type="caution">
    <text evidence="4">The sequence shown here is derived from an EMBL/GenBank/DDBJ whole genome shotgun (WGS) entry which is preliminary data.</text>
</comment>
<dbReference type="PROSITE" id="PS00061">
    <property type="entry name" value="ADH_SHORT"/>
    <property type="match status" value="1"/>
</dbReference>
<reference evidence="5" key="1">
    <citation type="journal article" date="2019" name="Int. J. Syst. Evol. Microbiol.">
        <title>The Global Catalogue of Microorganisms (GCM) 10K type strain sequencing project: providing services to taxonomists for standard genome sequencing and annotation.</title>
        <authorList>
            <consortium name="The Broad Institute Genomics Platform"/>
            <consortium name="The Broad Institute Genome Sequencing Center for Infectious Disease"/>
            <person name="Wu L."/>
            <person name="Ma J."/>
        </authorList>
    </citation>
    <scope>NUCLEOTIDE SEQUENCE [LARGE SCALE GENOMIC DNA]</scope>
    <source>
        <strain evidence="5">NBRC 112502</strain>
    </source>
</reference>
<feature type="domain" description="Ketoreductase" evidence="3">
    <location>
        <begin position="7"/>
        <end position="167"/>
    </location>
</feature>
<dbReference type="RefSeq" id="WP_284259429.1">
    <property type="nucleotide sequence ID" value="NZ_BSOS01000090.1"/>
</dbReference>
<dbReference type="PRINTS" id="PR00080">
    <property type="entry name" value="SDRFAMILY"/>
</dbReference>
<dbReference type="SMART" id="SM00822">
    <property type="entry name" value="PKS_KR"/>
    <property type="match status" value="1"/>
</dbReference>
<dbReference type="EMBL" id="BSOS01000090">
    <property type="protein sequence ID" value="GLR68585.1"/>
    <property type="molecule type" value="Genomic_DNA"/>
</dbReference>
<evidence type="ECO:0000256" key="2">
    <source>
        <dbReference type="ARBA" id="ARBA00023002"/>
    </source>
</evidence>
<comment type="similarity">
    <text evidence="1">Belongs to the short-chain dehydrogenases/reductases (SDR) family.</text>
</comment>
<dbReference type="PRINTS" id="PR00081">
    <property type="entry name" value="GDHRDH"/>
</dbReference>
<dbReference type="Gene3D" id="3.40.50.720">
    <property type="entry name" value="NAD(P)-binding Rossmann-like Domain"/>
    <property type="match status" value="1"/>
</dbReference>
<proteinExistence type="inferred from homology"/>
<sequence>MGRVSGKVAIVTGAARGLGEADARLLAKEGARVILTDISPKVMETAAQIEGAIGVVQDVTSPEGWAEVIALAEAKFGRLDVLVNNAGIVDFTTIEESTLENFRRVYAISAEGTFLGCQAAIPLMKKSGGGSIINMSSVASLTAYPIVCSYAAAKGAVRSMSRNIAVYCQEQGYNIRVNAILPGIIASDMTAAAAEEVKRRGLDVPVADPAKAPKVGQPEDIANLVLYLASDESRMVNATEIIIDDAVTAK</sequence>
<protein>
    <submittedName>
        <fullName evidence="4">Dehydrogenase</fullName>
    </submittedName>
</protein>
<dbReference type="InterPro" id="IPR002347">
    <property type="entry name" value="SDR_fam"/>
</dbReference>
<dbReference type="PANTHER" id="PTHR24321">
    <property type="entry name" value="DEHYDROGENASES, SHORT CHAIN"/>
    <property type="match status" value="1"/>
</dbReference>
<dbReference type="Pfam" id="PF13561">
    <property type="entry name" value="adh_short_C2"/>
    <property type="match status" value="1"/>
</dbReference>
<gene>
    <name evidence="4" type="ORF">GCM10010909_32660</name>
</gene>
<evidence type="ECO:0000256" key="1">
    <source>
        <dbReference type="ARBA" id="ARBA00006484"/>
    </source>
</evidence>
<dbReference type="SUPFAM" id="SSF51735">
    <property type="entry name" value="NAD(P)-binding Rossmann-fold domains"/>
    <property type="match status" value="1"/>
</dbReference>
<evidence type="ECO:0000259" key="3">
    <source>
        <dbReference type="SMART" id="SM00822"/>
    </source>
</evidence>